<evidence type="ECO:0000259" key="4">
    <source>
        <dbReference type="PROSITE" id="PS50995"/>
    </source>
</evidence>
<evidence type="ECO:0000256" key="1">
    <source>
        <dbReference type="ARBA" id="ARBA00023015"/>
    </source>
</evidence>
<dbReference type="InterPro" id="IPR036390">
    <property type="entry name" value="WH_DNA-bd_sf"/>
</dbReference>
<dbReference type="Pfam" id="PF01047">
    <property type="entry name" value="MarR"/>
    <property type="match status" value="1"/>
</dbReference>
<keyword evidence="3" id="KW-0804">Transcription</keyword>
<reference evidence="5 6" key="1">
    <citation type="journal article" date="2024" name="Front. Microbiol.">
        <title>Pangenomic and biochemical analyses of Helcococcus ovis reveal widespread tetracycline resistance and a novel bacterial species, Helcococcus bovis.</title>
        <authorList>
            <person name="Cunha F."/>
            <person name="Zhai Y."/>
            <person name="Casaro S."/>
            <person name="Jones K.L."/>
            <person name="Hernandez M."/>
            <person name="Bisinotto R.S."/>
            <person name="Kariyawasam S."/>
            <person name="Brown M.B."/>
            <person name="Phillips A."/>
            <person name="Jeong K.C."/>
            <person name="Galvao K.N."/>
        </authorList>
    </citation>
    <scope>NUCLEOTIDE SEQUENCE [LARGE SCALE GENOMIC DNA]</scope>
    <source>
        <strain evidence="5 6">KG197</strain>
    </source>
</reference>
<evidence type="ECO:0000256" key="2">
    <source>
        <dbReference type="ARBA" id="ARBA00023125"/>
    </source>
</evidence>
<proteinExistence type="predicted"/>
<sequence length="142" mass="16789">MDFICFINMFYRYGKKLLEEMLSDKNLNMQELIVLLVINESKGIFQSKLLNFTALDKGNFSKFLRQLENKDLIYRVAGEEMIGQNMCYLTENGKKLIPHLKDTLDKWQNSLLENIENEKVENFNKVSKSISENLIEKLKIKW</sequence>
<dbReference type="Gene3D" id="1.10.10.10">
    <property type="entry name" value="Winged helix-like DNA-binding domain superfamily/Winged helix DNA-binding domain"/>
    <property type="match status" value="1"/>
</dbReference>
<organism evidence="5 6">
    <name type="scientific">Helcococcus bovis</name>
    <dbReference type="NCBI Taxonomy" id="3153252"/>
    <lineage>
        <taxon>Bacteria</taxon>
        <taxon>Bacillati</taxon>
        <taxon>Bacillota</taxon>
        <taxon>Tissierellia</taxon>
        <taxon>Tissierellales</taxon>
        <taxon>Peptoniphilaceae</taxon>
        <taxon>Helcococcus</taxon>
    </lineage>
</organism>
<evidence type="ECO:0000313" key="6">
    <source>
        <dbReference type="Proteomes" id="UP001629536"/>
    </source>
</evidence>
<evidence type="ECO:0000256" key="3">
    <source>
        <dbReference type="ARBA" id="ARBA00023163"/>
    </source>
</evidence>
<dbReference type="PANTHER" id="PTHR42756">
    <property type="entry name" value="TRANSCRIPTIONAL REGULATOR, MARR"/>
    <property type="match status" value="1"/>
</dbReference>
<keyword evidence="6" id="KW-1185">Reference proteome</keyword>
<dbReference type="Proteomes" id="UP001629536">
    <property type="component" value="Unassembled WGS sequence"/>
</dbReference>
<evidence type="ECO:0000313" key="5">
    <source>
        <dbReference type="EMBL" id="MFM1525372.1"/>
    </source>
</evidence>
<protein>
    <submittedName>
        <fullName evidence="5">MarR family transcriptional regulator</fullName>
    </submittedName>
</protein>
<name>A0ABW9F7J4_9FIRM</name>
<keyword evidence="1" id="KW-0805">Transcription regulation</keyword>
<feature type="domain" description="HTH marR-type" evidence="4">
    <location>
        <begin position="1"/>
        <end position="132"/>
    </location>
</feature>
<gene>
    <name evidence="5" type="ORF">ABGF40_06735</name>
</gene>
<dbReference type="InterPro" id="IPR036388">
    <property type="entry name" value="WH-like_DNA-bd_sf"/>
</dbReference>
<dbReference type="SUPFAM" id="SSF46785">
    <property type="entry name" value="Winged helix' DNA-binding domain"/>
    <property type="match status" value="1"/>
</dbReference>
<dbReference type="EMBL" id="JBFNFH010000016">
    <property type="protein sequence ID" value="MFM1525372.1"/>
    <property type="molecule type" value="Genomic_DNA"/>
</dbReference>
<keyword evidence="2" id="KW-0238">DNA-binding</keyword>
<dbReference type="RefSeq" id="WP_408126818.1">
    <property type="nucleotide sequence ID" value="NZ_JBFNFH010000016.1"/>
</dbReference>
<dbReference type="SMART" id="SM00347">
    <property type="entry name" value="HTH_MARR"/>
    <property type="match status" value="1"/>
</dbReference>
<dbReference type="PROSITE" id="PS50995">
    <property type="entry name" value="HTH_MARR_2"/>
    <property type="match status" value="1"/>
</dbReference>
<accession>A0ABW9F7J4</accession>
<comment type="caution">
    <text evidence="5">The sequence shown here is derived from an EMBL/GenBank/DDBJ whole genome shotgun (WGS) entry which is preliminary data.</text>
</comment>
<dbReference type="InterPro" id="IPR000835">
    <property type="entry name" value="HTH_MarR-typ"/>
</dbReference>
<dbReference type="PANTHER" id="PTHR42756:SF1">
    <property type="entry name" value="TRANSCRIPTIONAL REPRESSOR OF EMRAB OPERON"/>
    <property type="match status" value="1"/>
</dbReference>